<dbReference type="EMBL" id="BARW01010071">
    <property type="protein sequence ID" value="GAI86948.1"/>
    <property type="molecule type" value="Genomic_DNA"/>
</dbReference>
<dbReference type="PROSITE" id="PS51900">
    <property type="entry name" value="CB"/>
    <property type="match status" value="1"/>
</dbReference>
<accession>X1S258</accession>
<organism evidence="3">
    <name type="scientific">marine sediment metagenome</name>
    <dbReference type="NCBI Taxonomy" id="412755"/>
    <lineage>
        <taxon>unclassified sequences</taxon>
        <taxon>metagenomes</taxon>
        <taxon>ecological metagenomes</taxon>
    </lineage>
</organism>
<dbReference type="AlphaFoldDB" id="X1S258"/>
<evidence type="ECO:0000313" key="3">
    <source>
        <dbReference type="EMBL" id="GAI86948.1"/>
    </source>
</evidence>
<evidence type="ECO:0000256" key="1">
    <source>
        <dbReference type="ARBA" id="ARBA00023125"/>
    </source>
</evidence>
<protein>
    <recommendedName>
        <fullName evidence="2">Core-binding (CB) domain-containing protein</fullName>
    </recommendedName>
</protein>
<sequence>EKIPDLSKKELIDQYINSLYTLSESTKEQYKVEIDKFLEYLLANEIKIVDVSTEIFNEYMSIRSKPKRKKKKAIKLKANSQKKIVIILRCFLEFYDF</sequence>
<dbReference type="GO" id="GO:0003677">
    <property type="term" value="F:DNA binding"/>
    <property type="evidence" value="ECO:0007669"/>
    <property type="project" value="UniProtKB-KW"/>
</dbReference>
<name>X1S258_9ZZZZ</name>
<reference evidence="3" key="1">
    <citation type="journal article" date="2014" name="Front. Microbiol.">
        <title>High frequency of phylogenetically diverse reductive dehalogenase-homologous genes in deep subseafloor sedimentary metagenomes.</title>
        <authorList>
            <person name="Kawai M."/>
            <person name="Futagami T."/>
            <person name="Toyoda A."/>
            <person name="Takaki Y."/>
            <person name="Nishi S."/>
            <person name="Hori S."/>
            <person name="Arai W."/>
            <person name="Tsubouchi T."/>
            <person name="Morono Y."/>
            <person name="Uchiyama I."/>
            <person name="Ito T."/>
            <person name="Fujiyama A."/>
            <person name="Inagaki F."/>
            <person name="Takami H."/>
        </authorList>
    </citation>
    <scope>NUCLEOTIDE SEQUENCE</scope>
    <source>
        <strain evidence="3">Expedition CK06-06</strain>
    </source>
</reference>
<proteinExistence type="predicted"/>
<dbReference type="InterPro" id="IPR010998">
    <property type="entry name" value="Integrase_recombinase_N"/>
</dbReference>
<gene>
    <name evidence="3" type="ORF">S12H4_19998</name>
</gene>
<feature type="domain" description="Core-binding (CB)" evidence="2">
    <location>
        <begin position="6"/>
        <end position="96"/>
    </location>
</feature>
<evidence type="ECO:0000259" key="2">
    <source>
        <dbReference type="PROSITE" id="PS51900"/>
    </source>
</evidence>
<comment type="caution">
    <text evidence="3">The sequence shown here is derived from an EMBL/GenBank/DDBJ whole genome shotgun (WGS) entry which is preliminary data.</text>
</comment>
<feature type="non-terminal residue" evidence="3">
    <location>
        <position position="1"/>
    </location>
</feature>
<keyword evidence="1" id="KW-0238">DNA-binding</keyword>
<dbReference type="InterPro" id="IPR044068">
    <property type="entry name" value="CB"/>
</dbReference>
<dbReference type="Gene3D" id="1.10.150.130">
    <property type="match status" value="1"/>
</dbReference>